<dbReference type="EMBL" id="JABEYB010000010">
    <property type="protein sequence ID" value="NNU77087.1"/>
    <property type="molecule type" value="Genomic_DNA"/>
</dbReference>
<evidence type="ECO:0000256" key="4">
    <source>
        <dbReference type="ARBA" id="ARBA00022989"/>
    </source>
</evidence>
<dbReference type="InterPro" id="IPR025857">
    <property type="entry name" value="MacB_PCD"/>
</dbReference>
<dbReference type="AlphaFoldDB" id="A0A7Y3SXP7"/>
<evidence type="ECO:0000256" key="7">
    <source>
        <dbReference type="SAM" id="Phobius"/>
    </source>
</evidence>
<dbReference type="GO" id="GO:0005886">
    <property type="term" value="C:plasma membrane"/>
    <property type="evidence" value="ECO:0007669"/>
    <property type="project" value="UniProtKB-SubCell"/>
</dbReference>
<sequence length="394" mass="42685">MSIINLIKTSVYSLKSHKLRVFLTMIGIIIGISSVITIMSVGNGLKVKVNQSMADTSANKINVNFEPENKDADLTLIEPFSKSDPYYLKTVAGVEKAEVSKDVGGMGGFSSGDASYFDKKAYIMLEDYDGKEINVKYGRSFKKSENDKKLIILAYKAAEKLFKSPQNAIGCGITVNGVIYEVTGVLEKEGVFALTGEPSYISKESKENMNTDTTISSLDVYIKAGEDKDKVFENVKKMLVVAHPNLKGEYKLQDPQAATKIFGQIIGYLTAFIALISGISLFVGGIGVMNIMYVSVTERKREIGIRRAIGAKPKSILLQFLIEAIMVTGLGGLLGILFGFIFCKIIGIFMPFPPVMSGASVIGATAISVIIGIIFGIIPAINASKMDPIKAIYN</sequence>
<dbReference type="Proteomes" id="UP000531659">
    <property type="component" value="Unassembled WGS sequence"/>
</dbReference>
<evidence type="ECO:0000259" key="9">
    <source>
        <dbReference type="Pfam" id="PF12704"/>
    </source>
</evidence>
<comment type="caution">
    <text evidence="10">The sequence shown here is derived from an EMBL/GenBank/DDBJ whole genome shotgun (WGS) entry which is preliminary data.</text>
</comment>
<feature type="domain" description="MacB-like periplasmic core" evidence="9">
    <location>
        <begin position="22"/>
        <end position="236"/>
    </location>
</feature>
<evidence type="ECO:0000256" key="2">
    <source>
        <dbReference type="ARBA" id="ARBA00022475"/>
    </source>
</evidence>
<keyword evidence="2" id="KW-1003">Cell membrane</keyword>
<feature type="transmembrane region" description="Helical" evidence="7">
    <location>
        <begin position="316"/>
        <end position="349"/>
    </location>
</feature>
<dbReference type="PANTHER" id="PTHR30572:SF4">
    <property type="entry name" value="ABC TRANSPORTER PERMEASE YTRF"/>
    <property type="match status" value="1"/>
</dbReference>
<feature type="transmembrane region" description="Helical" evidence="7">
    <location>
        <begin position="21"/>
        <end position="42"/>
    </location>
</feature>
<accession>A0A7Y3SXP7</accession>
<evidence type="ECO:0000313" key="10">
    <source>
        <dbReference type="EMBL" id="NNU77087.1"/>
    </source>
</evidence>
<feature type="domain" description="ABC3 transporter permease C-terminal" evidence="8">
    <location>
        <begin position="275"/>
        <end position="388"/>
    </location>
</feature>
<comment type="similarity">
    <text evidence="6">Belongs to the ABC-4 integral membrane protein family.</text>
</comment>
<evidence type="ECO:0000256" key="6">
    <source>
        <dbReference type="ARBA" id="ARBA00038076"/>
    </source>
</evidence>
<evidence type="ECO:0000259" key="8">
    <source>
        <dbReference type="Pfam" id="PF02687"/>
    </source>
</evidence>
<dbReference type="Pfam" id="PF12704">
    <property type="entry name" value="MacB_PCD"/>
    <property type="match status" value="1"/>
</dbReference>
<organism evidence="10 11">
    <name type="scientific">Clostridium estertheticum</name>
    <dbReference type="NCBI Taxonomy" id="238834"/>
    <lineage>
        <taxon>Bacteria</taxon>
        <taxon>Bacillati</taxon>
        <taxon>Bacillota</taxon>
        <taxon>Clostridia</taxon>
        <taxon>Eubacteriales</taxon>
        <taxon>Clostridiaceae</taxon>
        <taxon>Clostridium</taxon>
    </lineage>
</organism>
<dbReference type="InterPro" id="IPR003838">
    <property type="entry name" value="ABC3_permease_C"/>
</dbReference>
<dbReference type="GO" id="GO:0022857">
    <property type="term" value="F:transmembrane transporter activity"/>
    <property type="evidence" value="ECO:0007669"/>
    <property type="project" value="TreeGrafter"/>
</dbReference>
<dbReference type="InterPro" id="IPR050250">
    <property type="entry name" value="Macrolide_Exporter_MacB"/>
</dbReference>
<feature type="transmembrane region" description="Helical" evidence="7">
    <location>
        <begin position="265"/>
        <end position="295"/>
    </location>
</feature>
<keyword evidence="5 7" id="KW-0472">Membrane</keyword>
<evidence type="ECO:0000256" key="5">
    <source>
        <dbReference type="ARBA" id="ARBA00023136"/>
    </source>
</evidence>
<keyword evidence="4 7" id="KW-1133">Transmembrane helix</keyword>
<protein>
    <submittedName>
        <fullName evidence="10">FtsX-like permease family protein</fullName>
    </submittedName>
</protein>
<dbReference type="GeneID" id="83590885"/>
<proteinExistence type="inferred from homology"/>
<dbReference type="Pfam" id="PF02687">
    <property type="entry name" value="FtsX"/>
    <property type="match status" value="1"/>
</dbReference>
<feature type="transmembrane region" description="Helical" evidence="7">
    <location>
        <begin position="361"/>
        <end position="381"/>
    </location>
</feature>
<evidence type="ECO:0000313" key="11">
    <source>
        <dbReference type="Proteomes" id="UP000531659"/>
    </source>
</evidence>
<reference evidence="10 11" key="1">
    <citation type="submission" date="2020-05" db="EMBL/GenBank/DDBJ databases">
        <title>Complete genome of Clostridium estertheticum subspecies estertheticum, isolated from Vacuum packed lamb meat from New Zealand imported to Switzerland.</title>
        <authorList>
            <person name="Wambui J."/>
            <person name="Stevens M.J.A."/>
            <person name="Stephan R."/>
        </authorList>
    </citation>
    <scope>NUCLEOTIDE SEQUENCE [LARGE SCALE GENOMIC DNA]</scope>
    <source>
        <strain evidence="10 11">CEST001</strain>
    </source>
</reference>
<comment type="subcellular location">
    <subcellularLocation>
        <location evidence="1">Cell membrane</location>
        <topology evidence="1">Multi-pass membrane protein</topology>
    </subcellularLocation>
</comment>
<name>A0A7Y3SXP7_9CLOT</name>
<evidence type="ECO:0000256" key="3">
    <source>
        <dbReference type="ARBA" id="ARBA00022692"/>
    </source>
</evidence>
<dbReference type="RefSeq" id="WP_171297760.1">
    <property type="nucleotide sequence ID" value="NZ_CP077615.1"/>
</dbReference>
<evidence type="ECO:0000256" key="1">
    <source>
        <dbReference type="ARBA" id="ARBA00004651"/>
    </source>
</evidence>
<dbReference type="PANTHER" id="PTHR30572">
    <property type="entry name" value="MEMBRANE COMPONENT OF TRANSPORTER-RELATED"/>
    <property type="match status" value="1"/>
</dbReference>
<gene>
    <name evidence="10" type="ORF">HLQ16_14200</name>
</gene>
<keyword evidence="3 7" id="KW-0812">Transmembrane</keyword>